<sequence length="1057" mass="116224">MDSAIGASTPLDYIEFQIFPSQNRYEAWVCYGINIEKVSSGLLEHLLLHSAEIKALHSKGSNAKYKLSAPENSNDIKWFKRSTLIRFLHIIGSEDILDITNSSKTEIFQLEETRNLYTKDSKYLLQSSQSGGCSGGTGLTTSVEGSDSSKNELLQAMDLRLTALRGKLLSAFDQASASQYSLDEMTEIQKLSLLVGANDLSDSLCKYIELRQGTSSKCLSESNKVGPQELNSQTNKSSSTETPVKYGASPAKAAQAERQSSTESEDGSSFSSDQDQQTSVERSRALVRSASPRRSASPMRRVQIGRSGVRRPTAITIKSLNYIPPRERSFFPRDECHSGDEESEQVPKKSESNITRMSVQDAINLFESKQRDQRGDVQKAKSLLNANKSVLRRWSSGMGEDPSRCSQDTSLEGIEVQNNVQNTEARSSSPDFESGNPVEACEDVPVENGACSPVLKQEEPHETEVQTEVNEKSNASTEWSRQKEAELNELFMKMMETKHVKSPGDVAAGSKRQSLPSEQRGGYYGLYNQKREEKLREQTAKKKTEKGKQPRSTQKTLDAKKSKLTPTNTAEENKKGNVKKIQNPVTSSVSQPANSKTEKSPRSSVVKKGLSKASSSLPATRKSWPSIPSTRATGLSPAKPPPSTSTNPTPTRRRSQPTPPPPVSQSSSRVEISQARAKSTKSSHNDSKKVQKTDPEKKQLSLTKPRRTAKSKVVEATPPKDLTPSTKPSLYSKVTKKSSVVPLESKPFLRKSSKTITSGTNPLRKKLSHPQELSRKPKDLTPPKENAPSLNSSDPETPHEEEVIEGSNIETVMGPGPTTPRSLDKCEDGGFRQVSSTTDFSIDRLVEPELKSEAEDELTISPRAWVEMEENGDHSVTPIDHDIGRVVDAQADITPAEVPSPRVRHSLSQMLLEESSEPDCVDWGNAENPPAMAYQKDAPKGLKRLLKFARKSKNEANATGWSSPSLISEGEDDADDSRLTSKRNAENLLRKATHQSMNNCHQKSSTDYDNSAHANISKLNDQSLAQNFQQQGQVSASVTTTKATRSFFSLSAFKGSK</sequence>
<dbReference type="Proteomes" id="UP001153555">
    <property type="component" value="Unassembled WGS sequence"/>
</dbReference>
<dbReference type="OrthoDB" id="1687502at2759"/>
<feature type="compositionally biased region" description="Polar residues" evidence="1">
    <location>
        <begin position="420"/>
        <end position="431"/>
    </location>
</feature>
<feature type="compositionally biased region" description="Basic and acidic residues" evidence="1">
    <location>
        <begin position="976"/>
        <end position="989"/>
    </location>
</feature>
<protein>
    <recommendedName>
        <fullName evidence="4">COP1-interacting protein 7</fullName>
    </recommendedName>
</protein>
<feature type="region of interest" description="Disordered" evidence="1">
    <location>
        <begin position="326"/>
        <end position="355"/>
    </location>
</feature>
<dbReference type="EMBL" id="CACSLK010028053">
    <property type="protein sequence ID" value="CAA0834497.1"/>
    <property type="molecule type" value="Genomic_DNA"/>
</dbReference>
<feature type="region of interest" description="Disordered" evidence="1">
    <location>
        <begin position="952"/>
        <end position="1011"/>
    </location>
</feature>
<dbReference type="PANTHER" id="PTHR31008:SF5">
    <property type="entry name" value="EXPRESSED PROTEIN"/>
    <property type="match status" value="1"/>
</dbReference>
<feature type="region of interest" description="Disordered" evidence="1">
    <location>
        <begin position="420"/>
        <end position="440"/>
    </location>
</feature>
<feature type="compositionally biased region" description="Basic and acidic residues" evidence="1">
    <location>
        <begin position="683"/>
        <end position="699"/>
    </location>
</feature>
<feature type="compositionally biased region" description="Low complexity" evidence="1">
    <location>
        <begin position="286"/>
        <end position="302"/>
    </location>
</feature>
<feature type="compositionally biased region" description="Low complexity" evidence="1">
    <location>
        <begin position="259"/>
        <end position="279"/>
    </location>
</feature>
<feature type="compositionally biased region" description="Polar residues" evidence="1">
    <location>
        <begin position="994"/>
        <end position="1011"/>
    </location>
</feature>
<accession>A0A9N7NSC9</accession>
<feature type="compositionally biased region" description="Basic and acidic residues" evidence="1">
    <location>
        <begin position="772"/>
        <end position="782"/>
    </location>
</feature>
<evidence type="ECO:0008006" key="4">
    <source>
        <dbReference type="Google" id="ProtNLM"/>
    </source>
</evidence>
<dbReference type="AlphaFoldDB" id="A0A9N7NSC9"/>
<evidence type="ECO:0000313" key="3">
    <source>
        <dbReference type="Proteomes" id="UP001153555"/>
    </source>
</evidence>
<evidence type="ECO:0000313" key="2">
    <source>
        <dbReference type="EMBL" id="CAA0834497.1"/>
    </source>
</evidence>
<feature type="region of interest" description="Disordered" evidence="1">
    <location>
        <begin position="456"/>
        <end position="834"/>
    </location>
</feature>
<feature type="region of interest" description="Disordered" evidence="1">
    <location>
        <begin position="218"/>
        <end position="310"/>
    </location>
</feature>
<feature type="compositionally biased region" description="Basic and acidic residues" evidence="1">
    <location>
        <begin position="529"/>
        <end position="548"/>
    </location>
</feature>
<keyword evidence="3" id="KW-1185">Reference proteome</keyword>
<comment type="caution">
    <text evidence="2">The sequence shown here is derived from an EMBL/GenBank/DDBJ whole genome shotgun (WGS) entry which is preliminary data.</text>
</comment>
<feature type="compositionally biased region" description="Polar residues" evidence="1">
    <location>
        <begin position="466"/>
        <end position="479"/>
    </location>
</feature>
<reference evidence="2" key="1">
    <citation type="submission" date="2019-12" db="EMBL/GenBank/DDBJ databases">
        <authorList>
            <person name="Scholes J."/>
        </authorList>
    </citation>
    <scope>NUCLEOTIDE SEQUENCE</scope>
</reference>
<proteinExistence type="predicted"/>
<gene>
    <name evidence="2" type="ORF">SHERM_02314</name>
</gene>
<feature type="compositionally biased region" description="Polar residues" evidence="1">
    <location>
        <begin position="955"/>
        <end position="966"/>
    </location>
</feature>
<dbReference type="PANTHER" id="PTHR31008">
    <property type="entry name" value="COP1-INTERACTING PROTEIN-RELATED"/>
    <property type="match status" value="1"/>
</dbReference>
<feature type="compositionally biased region" description="Basic and acidic residues" evidence="1">
    <location>
        <begin position="326"/>
        <end position="351"/>
    </location>
</feature>
<feature type="compositionally biased region" description="Polar residues" evidence="1">
    <location>
        <begin position="218"/>
        <end position="242"/>
    </location>
</feature>
<evidence type="ECO:0000256" key="1">
    <source>
        <dbReference type="SAM" id="MobiDB-lite"/>
    </source>
</evidence>
<name>A0A9N7NSC9_STRHE</name>
<feature type="compositionally biased region" description="Polar residues" evidence="1">
    <location>
        <begin position="583"/>
        <end position="595"/>
    </location>
</feature>
<feature type="region of interest" description="Disordered" evidence="1">
    <location>
        <begin position="918"/>
        <end position="938"/>
    </location>
</feature>
<organism evidence="2 3">
    <name type="scientific">Striga hermonthica</name>
    <name type="common">Purple witchweed</name>
    <name type="synonym">Buchnera hermonthica</name>
    <dbReference type="NCBI Taxonomy" id="68872"/>
    <lineage>
        <taxon>Eukaryota</taxon>
        <taxon>Viridiplantae</taxon>
        <taxon>Streptophyta</taxon>
        <taxon>Embryophyta</taxon>
        <taxon>Tracheophyta</taxon>
        <taxon>Spermatophyta</taxon>
        <taxon>Magnoliopsida</taxon>
        <taxon>eudicotyledons</taxon>
        <taxon>Gunneridae</taxon>
        <taxon>Pentapetalae</taxon>
        <taxon>asterids</taxon>
        <taxon>lamiids</taxon>
        <taxon>Lamiales</taxon>
        <taxon>Orobanchaceae</taxon>
        <taxon>Buchnereae</taxon>
        <taxon>Striga</taxon>
    </lineage>
</organism>